<feature type="chain" id="PRO_5009253516" description="Polymerase/histidinol phosphatase N-terminal domain-containing protein" evidence="1">
    <location>
        <begin position="23"/>
        <end position="395"/>
    </location>
</feature>
<evidence type="ECO:0000256" key="1">
    <source>
        <dbReference type="SAM" id="SignalP"/>
    </source>
</evidence>
<evidence type="ECO:0000313" key="2">
    <source>
        <dbReference type="EMBL" id="SDR73685.1"/>
    </source>
</evidence>
<gene>
    <name evidence="2" type="ORF">SAMN04488552_0790</name>
</gene>
<dbReference type="AlphaFoldDB" id="A0A1H1LI32"/>
<protein>
    <recommendedName>
        <fullName evidence="4">Polymerase/histidinol phosphatase N-terminal domain-containing protein</fullName>
    </recommendedName>
</protein>
<dbReference type="SUPFAM" id="SSF89550">
    <property type="entry name" value="PHP domain-like"/>
    <property type="match status" value="1"/>
</dbReference>
<reference evidence="2 3" key="1">
    <citation type="submission" date="2016-10" db="EMBL/GenBank/DDBJ databases">
        <authorList>
            <person name="Varghese N."/>
            <person name="Submissions S."/>
        </authorList>
    </citation>
    <scope>NUCLEOTIDE SEQUENCE [LARGE SCALE GENOMIC DNA]</scope>
    <source>
        <strain evidence="2 3">Mar_2010_102</strain>
    </source>
</reference>
<keyword evidence="3" id="KW-1185">Reference proteome</keyword>
<feature type="signal peptide" evidence="1">
    <location>
        <begin position="1"/>
        <end position="22"/>
    </location>
</feature>
<dbReference type="PANTHER" id="PTHR42924">
    <property type="entry name" value="EXONUCLEASE"/>
    <property type="match status" value="1"/>
</dbReference>
<evidence type="ECO:0000313" key="3">
    <source>
        <dbReference type="Proteomes" id="UP000198858"/>
    </source>
</evidence>
<dbReference type="InterPro" id="IPR052018">
    <property type="entry name" value="PHP_domain"/>
</dbReference>
<dbReference type="GO" id="GO:0004534">
    <property type="term" value="F:5'-3' RNA exonuclease activity"/>
    <property type="evidence" value="ECO:0007669"/>
    <property type="project" value="TreeGrafter"/>
</dbReference>
<dbReference type="RefSeq" id="WP_089661377.1">
    <property type="nucleotide sequence ID" value="NZ_LT629745.1"/>
</dbReference>
<dbReference type="Gene3D" id="3.20.20.140">
    <property type="entry name" value="Metal-dependent hydrolases"/>
    <property type="match status" value="1"/>
</dbReference>
<name>A0A1H1LI32_9FLAO</name>
<sequence length="395" mass="45766">MRKSVSAIILIISFCCSVSVNAQEYQWYKGNLHTHSYWSDGDEFPEMIMEWYKDHDYQFVALSDHNIIAEGVKAKTIPQEKLYEKAFKRYLKKYGKYGVKYRETAKGFQVQLKTLEEFKPLFEEPEKFMIFKAEEVTSYLDDKAVHMGAINIENLIKPEKGATIVELIQNNLDAIKEHGEKIGKPVMQHLNHPNFTFAISAEDIIQLDGERFFEVFNGHPYVNNYGDSIHDSTEKMWDQVNIAYYNMNKPLLLGIATDDSHHYHQFSSKWSNAGRGWVEVRSKELKPNSIITALENGDFYASTGVELKNLTFKENRISMEIKTEKKVNYKIQFIGVKKGKTSSEILKEVENTKADYKLPDNVLFVRAKIISDKLKKNPYKKGDKEVAWTQPVIKN</sequence>
<dbReference type="GO" id="GO:0035312">
    <property type="term" value="F:5'-3' DNA exonuclease activity"/>
    <property type="evidence" value="ECO:0007669"/>
    <property type="project" value="TreeGrafter"/>
</dbReference>
<keyword evidence="1" id="KW-0732">Signal</keyword>
<accession>A0A1H1LI32</accession>
<proteinExistence type="predicted"/>
<dbReference type="InterPro" id="IPR016195">
    <property type="entry name" value="Pol/histidinol_Pase-like"/>
</dbReference>
<dbReference type="Proteomes" id="UP000198858">
    <property type="component" value="Chromosome I"/>
</dbReference>
<dbReference type="EMBL" id="LT629745">
    <property type="protein sequence ID" value="SDR73685.1"/>
    <property type="molecule type" value="Genomic_DNA"/>
</dbReference>
<dbReference type="PANTHER" id="PTHR42924:SF11">
    <property type="entry name" value="POLYMERASE_HISTIDINOL PHOSPHATASE N-TERMINAL DOMAIN-CONTAINING PROTEIN"/>
    <property type="match status" value="1"/>
</dbReference>
<organism evidence="2 3">
    <name type="scientific">Christiangramia echinicola</name>
    <dbReference type="NCBI Taxonomy" id="279359"/>
    <lineage>
        <taxon>Bacteria</taxon>
        <taxon>Pseudomonadati</taxon>
        <taxon>Bacteroidota</taxon>
        <taxon>Flavobacteriia</taxon>
        <taxon>Flavobacteriales</taxon>
        <taxon>Flavobacteriaceae</taxon>
        <taxon>Christiangramia</taxon>
    </lineage>
</organism>
<evidence type="ECO:0008006" key="4">
    <source>
        <dbReference type="Google" id="ProtNLM"/>
    </source>
</evidence>
<dbReference type="STRING" id="1250231.SAMN04488552_0790"/>